<evidence type="ECO:0000256" key="1">
    <source>
        <dbReference type="SAM" id="Coils"/>
    </source>
</evidence>
<protein>
    <submittedName>
        <fullName evidence="2">Uncharacterized protein</fullName>
    </submittedName>
</protein>
<feature type="coiled-coil region" evidence="1">
    <location>
        <begin position="126"/>
        <end position="163"/>
    </location>
</feature>
<dbReference type="Proteomes" id="UP000663879">
    <property type="component" value="Unassembled WGS sequence"/>
</dbReference>
<sequence>MADSNNFSNLNLDSSLIGNKSFEMRKYPSNLPIGTNSVLNEPPSMSNQMQINTILSTNNEITNSKMDSVNCVQLTNTLNLILKKFNKKREKDQALHVEFQECFTQNSNTFQTRVLDLISLKYDKYSREIQEKLDEISEDLARCSELESEITKISSQVEQLYKAINSSN</sequence>
<name>A0A814I912_9BILA</name>
<reference evidence="2" key="1">
    <citation type="submission" date="2021-02" db="EMBL/GenBank/DDBJ databases">
        <authorList>
            <person name="Nowell W R."/>
        </authorList>
    </citation>
    <scope>NUCLEOTIDE SEQUENCE</scope>
    <source>
        <strain evidence="2">Ploen Becks lab</strain>
    </source>
</reference>
<proteinExistence type="predicted"/>
<evidence type="ECO:0000313" key="3">
    <source>
        <dbReference type="Proteomes" id="UP000663879"/>
    </source>
</evidence>
<organism evidence="2 3">
    <name type="scientific">Brachionus calyciflorus</name>
    <dbReference type="NCBI Taxonomy" id="104777"/>
    <lineage>
        <taxon>Eukaryota</taxon>
        <taxon>Metazoa</taxon>
        <taxon>Spiralia</taxon>
        <taxon>Gnathifera</taxon>
        <taxon>Rotifera</taxon>
        <taxon>Eurotatoria</taxon>
        <taxon>Monogononta</taxon>
        <taxon>Pseudotrocha</taxon>
        <taxon>Ploima</taxon>
        <taxon>Brachionidae</taxon>
        <taxon>Brachionus</taxon>
    </lineage>
</organism>
<gene>
    <name evidence="2" type="ORF">OXX778_LOCUS17390</name>
</gene>
<keyword evidence="3" id="KW-1185">Reference proteome</keyword>
<comment type="caution">
    <text evidence="2">The sequence shown here is derived from an EMBL/GenBank/DDBJ whole genome shotgun (WGS) entry which is preliminary data.</text>
</comment>
<dbReference type="AlphaFoldDB" id="A0A814I912"/>
<accession>A0A814I912</accession>
<dbReference type="OrthoDB" id="6142414at2759"/>
<dbReference type="EMBL" id="CAJNOC010004421">
    <property type="protein sequence ID" value="CAF1021231.1"/>
    <property type="molecule type" value="Genomic_DNA"/>
</dbReference>
<keyword evidence="1" id="KW-0175">Coiled coil</keyword>
<evidence type="ECO:0000313" key="2">
    <source>
        <dbReference type="EMBL" id="CAF1021231.1"/>
    </source>
</evidence>